<reference evidence="1 2" key="1">
    <citation type="submission" date="2023-07" db="EMBL/GenBank/DDBJ databases">
        <title>Genomic Encyclopedia of Type Strains, Phase IV (KMG-IV): sequencing the most valuable type-strain genomes for metagenomic binning, comparative biology and taxonomic classification.</title>
        <authorList>
            <person name="Goeker M."/>
        </authorList>
    </citation>
    <scope>NUCLEOTIDE SEQUENCE [LARGE SCALE GENOMIC DNA]</scope>
    <source>
        <strain evidence="1 2">T98</strain>
    </source>
</reference>
<dbReference type="Proteomes" id="UP001248709">
    <property type="component" value="Unassembled WGS sequence"/>
</dbReference>
<evidence type="ECO:0000313" key="2">
    <source>
        <dbReference type="Proteomes" id="UP001248709"/>
    </source>
</evidence>
<dbReference type="RefSeq" id="WP_269636711.1">
    <property type="nucleotide sequence ID" value="NZ_JAUSUY010000019.1"/>
</dbReference>
<dbReference type="EMBL" id="JAUSUY010000019">
    <property type="protein sequence ID" value="MDT3428282.1"/>
    <property type="molecule type" value="Genomic_DNA"/>
</dbReference>
<evidence type="ECO:0000313" key="1">
    <source>
        <dbReference type="EMBL" id="MDT3428282.1"/>
    </source>
</evidence>
<organism evidence="1 2">
    <name type="scientific">Paenibacillus forsythiae</name>
    <dbReference type="NCBI Taxonomy" id="365616"/>
    <lineage>
        <taxon>Bacteria</taxon>
        <taxon>Bacillati</taxon>
        <taxon>Bacillota</taxon>
        <taxon>Bacilli</taxon>
        <taxon>Bacillales</taxon>
        <taxon>Paenibacillaceae</taxon>
        <taxon>Paenibacillus</taxon>
    </lineage>
</organism>
<protein>
    <recommendedName>
        <fullName evidence="3">PIN domain-containing protein</fullName>
    </recommendedName>
</protein>
<proteinExistence type="predicted"/>
<comment type="caution">
    <text evidence="1">The sequence shown here is derived from an EMBL/GenBank/DDBJ whole genome shotgun (WGS) entry which is preliminary data.</text>
</comment>
<sequence>MDTGARELRGPQAALCKADYGSLLLAARVHGKPVSREDECLA</sequence>
<evidence type="ECO:0008006" key="3">
    <source>
        <dbReference type="Google" id="ProtNLM"/>
    </source>
</evidence>
<name>A0ABU3HE06_9BACL</name>
<accession>A0ABU3HE06</accession>
<gene>
    <name evidence="1" type="ORF">J2Z22_003874</name>
</gene>
<keyword evidence="2" id="KW-1185">Reference proteome</keyword>